<name>A0ABT1G1E8_9CORY</name>
<dbReference type="RefSeq" id="WP_253575523.1">
    <property type="nucleotide sequence ID" value="NZ_JAMFTQ010000001.1"/>
</dbReference>
<reference evidence="1" key="1">
    <citation type="submission" date="2022-05" db="EMBL/GenBank/DDBJ databases">
        <title>Corynebacterium sp. TA-R-1 sp. nov., isolated from human feces.</title>
        <authorList>
            <person name="Shamsuzzaman M."/>
            <person name="Dahal R.H."/>
        </authorList>
    </citation>
    <scope>NUCLEOTIDE SEQUENCE</scope>
    <source>
        <strain evidence="1">TA-R-1</strain>
    </source>
</reference>
<gene>
    <name evidence="1" type="ORF">M5J20_01065</name>
</gene>
<comment type="caution">
    <text evidence="1">The sequence shown here is derived from an EMBL/GenBank/DDBJ whole genome shotgun (WGS) entry which is preliminary data.</text>
</comment>
<organism evidence="1 2">
    <name type="scientific">Corynebacterium stercoris</name>
    <dbReference type="NCBI Taxonomy" id="2943490"/>
    <lineage>
        <taxon>Bacteria</taxon>
        <taxon>Bacillati</taxon>
        <taxon>Actinomycetota</taxon>
        <taxon>Actinomycetes</taxon>
        <taxon>Mycobacteriales</taxon>
        <taxon>Corynebacteriaceae</taxon>
        <taxon>Corynebacterium</taxon>
    </lineage>
</organism>
<evidence type="ECO:0000313" key="1">
    <source>
        <dbReference type="EMBL" id="MCP1386793.1"/>
    </source>
</evidence>
<sequence length="46" mass="5344">MSQLLLGLSANAVWYSISNLFSGIWRGVRDFGYEQTQDFLKSIFKR</sequence>
<evidence type="ECO:0000313" key="2">
    <source>
        <dbReference type="Proteomes" id="UP001204000"/>
    </source>
</evidence>
<dbReference type="Proteomes" id="UP001204000">
    <property type="component" value="Unassembled WGS sequence"/>
</dbReference>
<accession>A0ABT1G1E8</accession>
<keyword evidence="2" id="KW-1185">Reference proteome</keyword>
<proteinExistence type="predicted"/>
<protein>
    <submittedName>
        <fullName evidence="1">Uncharacterized protein</fullName>
    </submittedName>
</protein>
<dbReference type="EMBL" id="JAMFTQ010000001">
    <property type="protein sequence ID" value="MCP1386793.1"/>
    <property type="molecule type" value="Genomic_DNA"/>
</dbReference>